<name>A0ABV7QUJ7_9PSEU</name>
<reference evidence="2" key="1">
    <citation type="journal article" date="2019" name="Int. J. Syst. Evol. Microbiol.">
        <title>The Global Catalogue of Microorganisms (GCM) 10K type strain sequencing project: providing services to taxonomists for standard genome sequencing and annotation.</title>
        <authorList>
            <consortium name="The Broad Institute Genomics Platform"/>
            <consortium name="The Broad Institute Genome Sequencing Center for Infectious Disease"/>
            <person name="Wu L."/>
            <person name="Ma J."/>
        </authorList>
    </citation>
    <scope>NUCLEOTIDE SEQUENCE [LARGE SCALE GENOMIC DNA]</scope>
    <source>
        <strain evidence="2">CGMCC 4.7682</strain>
    </source>
</reference>
<comment type="caution">
    <text evidence="1">The sequence shown here is derived from an EMBL/GenBank/DDBJ whole genome shotgun (WGS) entry which is preliminary data.</text>
</comment>
<dbReference type="RefSeq" id="WP_377876351.1">
    <property type="nucleotide sequence ID" value="NZ_JBHMAY010000093.1"/>
</dbReference>
<sequence>MLDENFPRALPERTRAMTGLRILEADGNRLAVGDPSLLREARRDCRMTRTASAFCPEHLAFYRNPA</sequence>
<dbReference type="Proteomes" id="UP001595764">
    <property type="component" value="Unassembled WGS sequence"/>
</dbReference>
<gene>
    <name evidence="1" type="ORF">ACFORO_36420</name>
</gene>
<protein>
    <submittedName>
        <fullName evidence="1">Uncharacterized protein</fullName>
    </submittedName>
</protein>
<keyword evidence="2" id="KW-1185">Reference proteome</keyword>
<proteinExistence type="predicted"/>
<dbReference type="EMBL" id="JBHRWI010000053">
    <property type="protein sequence ID" value="MFC3515694.1"/>
    <property type="molecule type" value="Genomic_DNA"/>
</dbReference>
<evidence type="ECO:0000313" key="2">
    <source>
        <dbReference type="Proteomes" id="UP001595764"/>
    </source>
</evidence>
<organism evidence="1 2">
    <name type="scientific">Amycolatopsis halotolerans</name>
    <dbReference type="NCBI Taxonomy" id="330083"/>
    <lineage>
        <taxon>Bacteria</taxon>
        <taxon>Bacillati</taxon>
        <taxon>Actinomycetota</taxon>
        <taxon>Actinomycetes</taxon>
        <taxon>Pseudonocardiales</taxon>
        <taxon>Pseudonocardiaceae</taxon>
        <taxon>Amycolatopsis</taxon>
    </lineage>
</organism>
<accession>A0ABV7QUJ7</accession>
<evidence type="ECO:0000313" key="1">
    <source>
        <dbReference type="EMBL" id="MFC3515694.1"/>
    </source>
</evidence>